<dbReference type="EMBL" id="JAGQDG010000001">
    <property type="protein sequence ID" value="MBQ0934207.1"/>
    <property type="molecule type" value="Genomic_DNA"/>
</dbReference>
<dbReference type="RefSeq" id="WP_210805846.1">
    <property type="nucleotide sequence ID" value="NZ_JAGQDG010000001.1"/>
</dbReference>
<organism evidence="3 4">
    <name type="scientific">Ideonella paludis</name>
    <dbReference type="NCBI Taxonomy" id="1233411"/>
    <lineage>
        <taxon>Bacteria</taxon>
        <taxon>Pseudomonadati</taxon>
        <taxon>Pseudomonadota</taxon>
        <taxon>Betaproteobacteria</taxon>
        <taxon>Burkholderiales</taxon>
        <taxon>Sphaerotilaceae</taxon>
        <taxon>Ideonella</taxon>
    </lineage>
</organism>
<dbReference type="SUPFAM" id="SSF56059">
    <property type="entry name" value="Glutathione synthetase ATP-binding domain-like"/>
    <property type="match status" value="1"/>
</dbReference>
<dbReference type="PANTHER" id="PTHR34595">
    <property type="entry name" value="BLR5612 PROTEIN"/>
    <property type="match status" value="1"/>
</dbReference>
<feature type="domain" description="Circularly permuted ATP-grasp type 2" evidence="2">
    <location>
        <begin position="109"/>
        <end position="488"/>
    </location>
</feature>
<protein>
    <submittedName>
        <fullName evidence="3">Circularly permuted type 2 ATP-grasp protein</fullName>
    </submittedName>
</protein>
<evidence type="ECO:0000259" key="1">
    <source>
        <dbReference type="Pfam" id="PF04168"/>
    </source>
</evidence>
<dbReference type="Pfam" id="PF04168">
    <property type="entry name" value="Alpha-E"/>
    <property type="match status" value="1"/>
</dbReference>
<evidence type="ECO:0000259" key="2">
    <source>
        <dbReference type="Pfam" id="PF14403"/>
    </source>
</evidence>
<reference evidence="3 4" key="1">
    <citation type="submission" date="2021-04" db="EMBL/GenBank/DDBJ databases">
        <title>The genome sequence of type strain Ideonella paludis KCTC 32238.</title>
        <authorList>
            <person name="Liu Y."/>
        </authorList>
    </citation>
    <scope>NUCLEOTIDE SEQUENCE [LARGE SCALE GENOMIC DNA]</scope>
    <source>
        <strain evidence="3 4">KCTC 32238</strain>
    </source>
</reference>
<keyword evidence="4" id="KW-1185">Reference proteome</keyword>
<accession>A0ABS5DST5</accession>
<name>A0ABS5DST5_9BURK</name>
<comment type="caution">
    <text evidence="3">The sequence shown here is derived from an EMBL/GenBank/DDBJ whole genome shotgun (WGS) entry which is preliminary data.</text>
</comment>
<proteinExistence type="predicted"/>
<dbReference type="InterPro" id="IPR025841">
    <property type="entry name" value="CP_ATPgrasp_2"/>
</dbReference>
<feature type="domain" description="DUF403" evidence="1">
    <location>
        <begin position="542"/>
        <end position="807"/>
    </location>
</feature>
<dbReference type="Proteomes" id="UP000672097">
    <property type="component" value="Unassembled WGS sequence"/>
</dbReference>
<gene>
    <name evidence="3" type="ORF">KAK11_02625</name>
</gene>
<dbReference type="InterPro" id="IPR007296">
    <property type="entry name" value="DUF403"/>
</dbReference>
<sequence>MSAPQSQAPLATPAHTATEEAMRLALQAALPARPGHFDELRGSSQAPAAAPGLAPLWQAFLEATGTSGWLDCAHKHERVRHRVREDGATYNVYDDGGQPQRAWPLELLPMLIGPQEWQRIERGVQQRAKLLNACLADVYGPGALLAQGLLPPQLVLRHPQYLQAVHGLKPAGEVWLHLLAFDLIKQPDGHWCVVAQRTQAPSGLGYLLENRLVIAPQFPEAFKAMAVQRLAGSFRSLLQGLMRLSPQGERARVALLTPGPLNETYFEHSFLARYLGITLVEGPDLTVRDDQLFLKTLHGLERIDVLLRRVDDDFLDPLELRAESTLGVPGLLQALRSGGVVLANVPGVGWLESPGLQAFWPGVAKALLNEPLHLPSSESWWCGEAAVWQRMQPRLGELVVAPTFPGGGGLLGAGPVTLDQLSPEQTQTLLGQMQQDPAAYTVLAPVQASQTPVWTAGQLQPRGAVLRVYALSDGQGGWQVLPGGLTRIGRPGDQGTGGWLSMQQGSASADTWVLTDGQVDTTSLLPQALTDADLLGARRPVASRSAENLFWLGRYSERAENALRLIRCALDTLGAQQRGRLAPAVLTMVDTLCRQLSLLPWDTPAAAQDPQAVSQALLQGARGGPGLYSLAYNLQAMQHCAQALRDRLSTEQVQLMHELQHRLAQALPPAHSPTAASEQPTPSHGADTLAALARTATDLAAVTGMQTDRMTRDDAWRLLSVGRQIERLDFHCQVLAQAFETGAVHDEDGFALVLALFDSTITYRAQFQSRREVLALLHLLVRDTDNPRSLAWVARTMRERFVKLARHLPAWAAEVAGHLPQPDTWPMATWFAPGAAADDTAALLAQLNEASAQARQLCVEVERGLFAHVHGSQQVVWQ</sequence>
<dbReference type="PANTHER" id="PTHR34595:SF2">
    <property type="entry name" value="BLR2978 PROTEIN"/>
    <property type="match status" value="1"/>
</dbReference>
<evidence type="ECO:0000313" key="4">
    <source>
        <dbReference type="Proteomes" id="UP000672097"/>
    </source>
</evidence>
<evidence type="ECO:0000313" key="3">
    <source>
        <dbReference type="EMBL" id="MBQ0934207.1"/>
    </source>
</evidence>
<dbReference type="Gene3D" id="3.40.50.11290">
    <property type="match status" value="1"/>
</dbReference>
<dbReference type="Pfam" id="PF14403">
    <property type="entry name" value="CP_ATPgrasp_2"/>
    <property type="match status" value="1"/>
</dbReference>
<dbReference type="InterPro" id="IPR051680">
    <property type="entry name" value="ATP-dep_Glu-Cys_Ligase-2"/>
</dbReference>